<dbReference type="RefSeq" id="WP_118764607.1">
    <property type="nucleotide sequence ID" value="NZ_CABJCF010000002.1"/>
</dbReference>
<reference evidence="1 2" key="1">
    <citation type="submission" date="2018-08" db="EMBL/GenBank/DDBJ databases">
        <title>A genome reference for cultivated species of the human gut microbiota.</title>
        <authorList>
            <person name="Zou Y."/>
            <person name="Xue W."/>
            <person name="Luo G."/>
        </authorList>
    </citation>
    <scope>NUCLEOTIDE SEQUENCE [LARGE SCALE GENOMIC DNA]</scope>
    <source>
        <strain evidence="1 2">AF18-46</strain>
    </source>
</reference>
<evidence type="ECO:0000313" key="2">
    <source>
        <dbReference type="Proteomes" id="UP000284731"/>
    </source>
</evidence>
<gene>
    <name evidence="1" type="ORF">DWX20_04200</name>
</gene>
<sequence>MISLQVCIANTESDTYFLKNQDRLIALEAQPSVRHLLRNDEHIVGIEEHYHHDGAVESAFLLTEKVSEQDFIDLIAILLESYIRRYHCARIVFHTKDAQLIQAYRANAVRCDNNQFVYILEPYRLQLENDVFDERGYIINQGKMESIPFGWFNTRDKGCGWIAAYNLLKLNGKTKLMKDVLDGLKRFAFIGNLLGQEKISLYFWLKKQGLNVHMSAGTNTKIIKKMCASKSGILLYIHRHNAHYVAYEVCKDGRIHLYNAVYGKRNHIMTASEFLSEHSFIPLSSLIYID</sequence>
<dbReference type="EMBL" id="QRWX01000002">
    <property type="protein sequence ID" value="RGT56017.1"/>
    <property type="molecule type" value="Genomic_DNA"/>
</dbReference>
<dbReference type="Proteomes" id="UP000284731">
    <property type="component" value="Unassembled WGS sequence"/>
</dbReference>
<accession>A0A412PEG8</accession>
<evidence type="ECO:0008006" key="3">
    <source>
        <dbReference type="Google" id="ProtNLM"/>
    </source>
</evidence>
<proteinExistence type="predicted"/>
<name>A0A412PEG8_9FIRM</name>
<organism evidence="1 2">
    <name type="scientific">Solobacterium moorei</name>
    <dbReference type="NCBI Taxonomy" id="102148"/>
    <lineage>
        <taxon>Bacteria</taxon>
        <taxon>Bacillati</taxon>
        <taxon>Bacillota</taxon>
        <taxon>Erysipelotrichia</taxon>
        <taxon>Erysipelotrichales</taxon>
        <taxon>Erysipelotrichaceae</taxon>
        <taxon>Solobacterium</taxon>
    </lineage>
</organism>
<evidence type="ECO:0000313" key="1">
    <source>
        <dbReference type="EMBL" id="RGT56017.1"/>
    </source>
</evidence>
<protein>
    <recommendedName>
        <fullName evidence="3">Peptidase C39 domain-containing protein</fullName>
    </recommendedName>
</protein>
<comment type="caution">
    <text evidence="1">The sequence shown here is derived from an EMBL/GenBank/DDBJ whole genome shotgun (WGS) entry which is preliminary data.</text>
</comment>
<dbReference type="AlphaFoldDB" id="A0A412PEG8"/>